<dbReference type="AlphaFoldDB" id="A0A0D2M4S7"/>
<accession>A0A0D2M4S7</accession>
<proteinExistence type="predicted"/>
<dbReference type="EMBL" id="KN817592">
    <property type="protein sequence ID" value="KJA18163.1"/>
    <property type="molecule type" value="Genomic_DNA"/>
</dbReference>
<keyword evidence="2" id="KW-1185">Reference proteome</keyword>
<dbReference type="OrthoDB" id="412006at2759"/>
<name>A0A0D2M4S7_HYPSF</name>
<gene>
    <name evidence="1" type="ORF">HYPSUDRAFT_145421</name>
</gene>
<reference evidence="2" key="1">
    <citation type="submission" date="2014-04" db="EMBL/GenBank/DDBJ databases">
        <title>Evolutionary Origins and Diversification of the Mycorrhizal Mutualists.</title>
        <authorList>
            <consortium name="DOE Joint Genome Institute"/>
            <consortium name="Mycorrhizal Genomics Consortium"/>
            <person name="Kohler A."/>
            <person name="Kuo A."/>
            <person name="Nagy L.G."/>
            <person name="Floudas D."/>
            <person name="Copeland A."/>
            <person name="Barry K.W."/>
            <person name="Cichocki N."/>
            <person name="Veneault-Fourrey C."/>
            <person name="LaButti K."/>
            <person name="Lindquist E.A."/>
            <person name="Lipzen A."/>
            <person name="Lundell T."/>
            <person name="Morin E."/>
            <person name="Murat C."/>
            <person name="Riley R."/>
            <person name="Ohm R."/>
            <person name="Sun H."/>
            <person name="Tunlid A."/>
            <person name="Henrissat B."/>
            <person name="Grigoriev I.V."/>
            <person name="Hibbett D.S."/>
            <person name="Martin F."/>
        </authorList>
    </citation>
    <scope>NUCLEOTIDE SEQUENCE [LARGE SCALE GENOMIC DNA]</scope>
    <source>
        <strain evidence="2">FD-334 SS-4</strain>
    </source>
</reference>
<evidence type="ECO:0000313" key="2">
    <source>
        <dbReference type="Proteomes" id="UP000054270"/>
    </source>
</evidence>
<evidence type="ECO:0000313" key="1">
    <source>
        <dbReference type="EMBL" id="KJA18163.1"/>
    </source>
</evidence>
<sequence length="111" mass="12408">MVVREAVTNAEKGALLFEAFFPNKPVESAVPENPAYPPPRWAHSDITDAQIHRALKKMKPYKATSRGTPPNSVMIYNGDLLVPHLAPLFRATSTLHHYPAAWAVKDVDSFW</sequence>
<dbReference type="Proteomes" id="UP000054270">
    <property type="component" value="Unassembled WGS sequence"/>
</dbReference>
<protein>
    <submittedName>
        <fullName evidence="1">Uncharacterized protein</fullName>
    </submittedName>
</protein>
<dbReference type="STRING" id="945553.A0A0D2M4S7"/>
<organism evidence="1 2">
    <name type="scientific">Hypholoma sublateritium (strain FD-334 SS-4)</name>
    <dbReference type="NCBI Taxonomy" id="945553"/>
    <lineage>
        <taxon>Eukaryota</taxon>
        <taxon>Fungi</taxon>
        <taxon>Dikarya</taxon>
        <taxon>Basidiomycota</taxon>
        <taxon>Agaricomycotina</taxon>
        <taxon>Agaricomycetes</taxon>
        <taxon>Agaricomycetidae</taxon>
        <taxon>Agaricales</taxon>
        <taxon>Agaricineae</taxon>
        <taxon>Strophariaceae</taxon>
        <taxon>Hypholoma</taxon>
    </lineage>
</organism>